<evidence type="ECO:0000313" key="4">
    <source>
        <dbReference type="EMBL" id="ABN48424.1"/>
    </source>
</evidence>
<feature type="compositionally biased region" description="Basic and acidic residues" evidence="2">
    <location>
        <begin position="1403"/>
        <end position="1419"/>
    </location>
</feature>
<dbReference type="RefSeq" id="WP_012477805.1">
    <property type="nucleotide sequence ID" value="NC_010905.1"/>
</dbReference>
<dbReference type="Pfam" id="PF08751">
    <property type="entry name" value="TrwC"/>
    <property type="match status" value="1"/>
</dbReference>
<feature type="compositionally biased region" description="Acidic residues" evidence="2">
    <location>
        <begin position="1376"/>
        <end position="1386"/>
    </location>
</feature>
<sequence>MLRITAVSAGAVDYLLKGSGCAEHEHAKERNQEHGQEAQQGPERTPDAAGYFLSAQQHGEAAGRWYGNGLDMLGMKAGSAATADDVRKVFGELKDPNSGEYLGRAPRQFKDYDARVAAAVKREPNATPERLKEIQDAARTDGRKAVAYYDFTFSPVKSVSVYYTALVSAGAHEAADKVLKAHREAVDVALGYLEKHGAYVRTGYHGKTVNGRSVGKYERATGLNVIKFDHSTSRANEPQLHCHAAVLNRVQTESDGVIRALDAKGFRPIKEAVSVAYERALEDKLTAELGVRFAQRPDGKAREILGVDPTLCTEASSRRAQVEERSAELIEAYVDRHGREPSAAARKAIAQMATLDTREAKGPEAGPQALRAWGDERAGRLADTLDQVEAAAAKIEREGHPDAKVMPDQRDRQAILRAAVEDVQAQYPTWTLGNLVAAVDRQVISLPCTPEERPAYIEGMAREALAAGNDYGVLTLTAPDPVAVPTPLQRPDDGRLIYRPHMDEVYTTEKHLDTERRIVVGARQQTAPAISGPELEMLKVELSATTLTEDQRAAVLGIVSSGRAADVLIGPAGTGKSYTVATLTQAWSQNTGGRVMGLATSQRATDVLNSEGLDSINTSQFLKRFTPDETTGEARDQVRPGDLFVVDEAGMSGTDELARISALVEQGGGKLLYTGDHRQLAAVKAGGMLELLANDNGAYELESVRRFEADWEKQASIRLRVGDTSVLSEYDDRGRLRGGTMEEMREAAVRGYVADTLEGLDSLLIVRSNDDATDLSAEIRAQLVELGKVDSEVLTQARDGNLISVGDVIQARKNNYDIEVQGGRGMVVNREVYTVRGVDDRGRLIAETADGATAYLPDSYVDQHVTLAYASTKHAAQGRTVDTGHTLSPDYVSMTRGKQCNTAYLVTERPADEHEPERLAVTPVAAMAAELESFDPSQAAELEHRAAAEEGRSLSWIGTQWDLVSGEWAEYRHSDTLAGLLGEAGEPVEAAQAEHGWGRLMRTLREAELAGHDVDKVLTEAVHARGFGDAESVTDVLRYRVRKATAERVPEQQVDARDWTTLAPPTEGPVGQWLQEMAVLASDRQHALGEQVADELPQWAVEHLGTPPAEPGQREEWVRRAGVVAAYRELSAVPEDQASIGAAPAREQEFRRALWQQAHAALGRPVDALDLATASDAELREMQARWTREQTWAPAYVADEMQRNYTVAEGYRQDAAIYAAQLETLTEGTPEYEATRADVERVERLAADFTERSRQLEAIHQARQQWHETTEDARVRDQLAREELERRGVADQPAEQARQDEPQPEQLELFRIADEAEVGPDPERDHRPVDRGQDVERQADEQQQVEQQPGMDAEAGESVRWWQRWRDRLVGRAEQPEAEQTEEAAEAEPSKVDRAVDQAAAVDQKRDELALAEPGREQVDENQLELFPLSDEARVGAQPVRVETADREQDHAAEPAQDDREVRVSLAEARQHARTAQAIREQREAAERTRAEERRRQAEQAAEADRARRDQAERDRAAEAQKDAERADEQRRAQEQARDRRVDEPEIELVQTPEPGMG</sequence>
<feature type="coiled-coil region" evidence="1">
    <location>
        <begin position="1232"/>
        <end position="1259"/>
    </location>
</feature>
<keyword evidence="4" id="KW-0614">Plasmid</keyword>
<dbReference type="EMBL" id="EF375609">
    <property type="protein sequence ID" value="ABN48424.1"/>
    <property type="molecule type" value="Genomic_DNA"/>
</dbReference>
<dbReference type="Pfam" id="PF13604">
    <property type="entry name" value="AAA_30"/>
    <property type="match status" value="1"/>
</dbReference>
<name>A3FG49_9PSEU</name>
<feature type="region of interest" description="Disordered" evidence="2">
    <location>
        <begin position="1283"/>
        <end position="1359"/>
    </location>
</feature>
<protein>
    <submittedName>
        <fullName evidence="4">ORF16</fullName>
    </submittedName>
</protein>
<feature type="region of interest" description="Disordered" evidence="2">
    <location>
        <begin position="1372"/>
        <end position="1558"/>
    </location>
</feature>
<keyword evidence="1" id="KW-0175">Coiled coil</keyword>
<proteinExistence type="predicted"/>
<evidence type="ECO:0000259" key="3">
    <source>
        <dbReference type="Pfam" id="PF08751"/>
    </source>
</evidence>
<evidence type="ECO:0000256" key="1">
    <source>
        <dbReference type="SAM" id="Coils"/>
    </source>
</evidence>
<feature type="compositionally biased region" description="Basic and acidic residues" evidence="2">
    <location>
        <begin position="1321"/>
        <end position="1340"/>
    </location>
</feature>
<dbReference type="NCBIfam" id="NF041492">
    <property type="entry name" value="MobF"/>
    <property type="match status" value="1"/>
</dbReference>
<evidence type="ECO:0000256" key="2">
    <source>
        <dbReference type="SAM" id="MobiDB-lite"/>
    </source>
</evidence>
<dbReference type="SUPFAM" id="SSF52540">
    <property type="entry name" value="P-loop containing nucleoside triphosphate hydrolases"/>
    <property type="match status" value="2"/>
</dbReference>
<dbReference type="SUPFAM" id="SSF55464">
    <property type="entry name" value="Origin of replication-binding domain, RBD-like"/>
    <property type="match status" value="1"/>
</dbReference>
<reference evidence="4" key="1">
    <citation type="journal article" date="2008" name="J. Basic Microbiol.">
        <title>Nucleotide sequence of plasmid pA387 of Amycolatopsis benzoatilytica and construction of a conjugative shuttle vector.</title>
        <authorList>
            <person name="Malhotra S."/>
            <person name="Majumdar S."/>
            <person name="Kumar M."/>
            <person name="Bhasin V.K."/>
            <person name="Gartemann K.H."/>
            <person name="Lal R."/>
        </authorList>
    </citation>
    <scope>NUCLEOTIDE SEQUENCE</scope>
    <source>
        <strain evidence="4">DSM 43387</strain>
        <plasmid evidence="4">pA387</plasmid>
    </source>
</reference>
<organism evidence="4">
    <name type="scientific">Amycolatopsis benzoatilytica</name>
    <dbReference type="NCBI Taxonomy" id="346045"/>
    <lineage>
        <taxon>Bacteria</taxon>
        <taxon>Bacillati</taxon>
        <taxon>Actinomycetota</taxon>
        <taxon>Actinomycetes</taxon>
        <taxon>Pseudonocardiales</taxon>
        <taxon>Pseudonocardiaceae</taxon>
        <taxon>Amycolatopsis</taxon>
    </lineage>
</organism>
<feature type="domain" description="TrwC relaxase" evidence="3">
    <location>
        <begin position="50"/>
        <end position="376"/>
    </location>
</feature>
<feature type="compositionally biased region" description="Basic and acidic residues" evidence="2">
    <location>
        <begin position="1480"/>
        <end position="1544"/>
    </location>
</feature>
<feature type="compositionally biased region" description="Basic and acidic residues" evidence="2">
    <location>
        <begin position="23"/>
        <end position="36"/>
    </location>
</feature>
<dbReference type="InterPro" id="IPR014862">
    <property type="entry name" value="TrwC"/>
</dbReference>
<accession>A3FG49</accession>
<geneLocation type="plasmid" evidence="4">
    <name>pA387</name>
</geneLocation>
<feature type="region of interest" description="Disordered" evidence="2">
    <location>
        <begin position="23"/>
        <end position="47"/>
    </location>
</feature>
<feature type="compositionally biased region" description="Basic and acidic residues" evidence="2">
    <location>
        <begin position="1443"/>
        <end position="1463"/>
    </location>
</feature>
<dbReference type="InterPro" id="IPR027417">
    <property type="entry name" value="P-loop_NTPase"/>
</dbReference>
<dbReference type="Gene3D" id="3.40.50.300">
    <property type="entry name" value="P-loop containing nucleotide triphosphate hydrolases"/>
    <property type="match status" value="1"/>
</dbReference>